<evidence type="ECO:0000256" key="4">
    <source>
        <dbReference type="ARBA" id="ARBA00023015"/>
    </source>
</evidence>
<dbReference type="GO" id="GO:0009893">
    <property type="term" value="P:positive regulation of metabolic process"/>
    <property type="evidence" value="ECO:0007669"/>
    <property type="project" value="UniProtKB-ARBA"/>
</dbReference>
<dbReference type="GO" id="GO:0006310">
    <property type="term" value="P:DNA recombination"/>
    <property type="evidence" value="ECO:0007669"/>
    <property type="project" value="UniProtKB-KW"/>
</dbReference>
<dbReference type="GO" id="GO:0006355">
    <property type="term" value="P:regulation of DNA-templated transcription"/>
    <property type="evidence" value="ECO:0007669"/>
    <property type="project" value="InterPro"/>
</dbReference>
<accession>A0A2U8I5V8</accession>
<gene>
    <name evidence="10" type="ORF">CCS41_08240</name>
</gene>
<dbReference type="GO" id="GO:0003677">
    <property type="term" value="F:DNA binding"/>
    <property type="evidence" value="ECO:0007669"/>
    <property type="project" value="UniProtKB-KW"/>
</dbReference>
<dbReference type="AlphaFoldDB" id="A0A2U8I5V8"/>
<feature type="region of interest" description="Disordered" evidence="9">
    <location>
        <begin position="56"/>
        <end position="76"/>
    </location>
</feature>
<protein>
    <recommendedName>
        <fullName evidence="2">Integration host factor subunit alpha</fullName>
    </recommendedName>
</protein>
<dbReference type="Gene3D" id="4.10.520.10">
    <property type="entry name" value="IHF-like DNA-binding proteins"/>
    <property type="match status" value="1"/>
</dbReference>
<dbReference type="CDD" id="cd13835">
    <property type="entry name" value="IHF_A"/>
    <property type="match status" value="1"/>
</dbReference>
<reference evidence="10 11" key="1">
    <citation type="submission" date="2017-05" db="EMBL/GenBank/DDBJ databases">
        <title>Genome sequence of Candidatus Fukatsuia symbiotica and Candidatus Hamiltonella defensa from Acyrthosiphon pisum strain 5D.</title>
        <authorList>
            <person name="Patel V.A."/>
            <person name="Chevignon G."/>
            <person name="Russell J.A."/>
            <person name="Oliver K.M."/>
        </authorList>
    </citation>
    <scope>NUCLEOTIDE SEQUENCE [LARGE SCALE GENOMIC DNA]</scope>
    <source>
        <strain evidence="10 11">5D</strain>
    </source>
</reference>
<dbReference type="OrthoDB" id="9797747at2"/>
<dbReference type="PANTHER" id="PTHR33175:SF2">
    <property type="entry name" value="INTEGRATION HOST FACTOR SUBUNIT ALPHA"/>
    <property type="match status" value="1"/>
</dbReference>
<keyword evidence="5" id="KW-0238">DNA-binding</keyword>
<dbReference type="GO" id="GO:0030527">
    <property type="term" value="F:structural constituent of chromatin"/>
    <property type="evidence" value="ECO:0007669"/>
    <property type="project" value="InterPro"/>
</dbReference>
<sequence>MGLTKDKMSENLLNKFEILNQEMAKILVDLFFSEIRHALQNGEEVKLCNFGSFKLRDKPPRPGRNPKTSEPKLITARRVVTFRPSDEFKKQVVNASPQK</sequence>
<dbReference type="InterPro" id="IPR005684">
    <property type="entry name" value="IHF_alpha"/>
</dbReference>
<proteinExistence type="inferred from homology"/>
<dbReference type="STRING" id="1878942.GCA_900128755_00923"/>
<dbReference type="PANTHER" id="PTHR33175">
    <property type="entry name" value="DNA-BINDING PROTEIN HU"/>
    <property type="match status" value="1"/>
</dbReference>
<dbReference type="Proteomes" id="UP000261875">
    <property type="component" value="Chromosome"/>
</dbReference>
<evidence type="ECO:0000313" key="11">
    <source>
        <dbReference type="Proteomes" id="UP000261875"/>
    </source>
</evidence>
<name>A0A2U8I5V8_9GAMM</name>
<evidence type="ECO:0000256" key="1">
    <source>
        <dbReference type="ARBA" id="ARBA00010529"/>
    </source>
</evidence>
<evidence type="ECO:0000256" key="3">
    <source>
        <dbReference type="ARBA" id="ARBA00022845"/>
    </source>
</evidence>
<comment type="similarity">
    <text evidence="1 8">Belongs to the bacterial histone-like protein family.</text>
</comment>
<organism evidence="10 11">
    <name type="scientific">Candidatus Fukatsuia symbiotica</name>
    <dbReference type="NCBI Taxonomy" id="1878942"/>
    <lineage>
        <taxon>Bacteria</taxon>
        <taxon>Pseudomonadati</taxon>
        <taxon>Pseudomonadota</taxon>
        <taxon>Gammaproteobacteria</taxon>
        <taxon>Enterobacterales</taxon>
        <taxon>Yersiniaceae</taxon>
        <taxon>Candidatus Fukatsuia</taxon>
    </lineage>
</organism>
<dbReference type="NCBIfam" id="NF001401">
    <property type="entry name" value="PRK00285.1"/>
    <property type="match status" value="1"/>
</dbReference>
<dbReference type="GO" id="GO:0006417">
    <property type="term" value="P:regulation of translation"/>
    <property type="evidence" value="ECO:0007669"/>
    <property type="project" value="UniProtKB-KW"/>
</dbReference>
<dbReference type="InterPro" id="IPR000119">
    <property type="entry name" value="Hist_DNA-bd"/>
</dbReference>
<keyword evidence="6" id="KW-0804">Transcription</keyword>
<dbReference type="SMART" id="SM00411">
    <property type="entry name" value="BHL"/>
    <property type="match status" value="1"/>
</dbReference>
<evidence type="ECO:0000256" key="5">
    <source>
        <dbReference type="ARBA" id="ARBA00023125"/>
    </source>
</evidence>
<keyword evidence="4" id="KW-0805">Transcription regulation</keyword>
<keyword evidence="3" id="KW-0810">Translation regulation</keyword>
<dbReference type="GO" id="GO:0005829">
    <property type="term" value="C:cytosol"/>
    <property type="evidence" value="ECO:0007669"/>
    <property type="project" value="TreeGrafter"/>
</dbReference>
<dbReference type="PRINTS" id="PR01727">
    <property type="entry name" value="DNABINDINGHU"/>
</dbReference>
<evidence type="ECO:0000256" key="7">
    <source>
        <dbReference type="ARBA" id="ARBA00023172"/>
    </source>
</evidence>
<dbReference type="Pfam" id="PF00216">
    <property type="entry name" value="Bac_DNA_binding"/>
    <property type="match status" value="1"/>
</dbReference>
<dbReference type="RefSeq" id="WP_072549779.1">
    <property type="nucleotide sequence ID" value="NZ_CP021659.1"/>
</dbReference>
<dbReference type="EMBL" id="CP021659">
    <property type="protein sequence ID" value="AWK14467.1"/>
    <property type="molecule type" value="Genomic_DNA"/>
</dbReference>
<keyword evidence="11" id="KW-1185">Reference proteome</keyword>
<evidence type="ECO:0000256" key="8">
    <source>
        <dbReference type="RuleBase" id="RU003939"/>
    </source>
</evidence>
<dbReference type="KEGG" id="fsm:CCS41_08240"/>
<dbReference type="InterPro" id="IPR010992">
    <property type="entry name" value="IHF-like_DNA-bd_dom_sf"/>
</dbReference>
<evidence type="ECO:0000256" key="9">
    <source>
        <dbReference type="SAM" id="MobiDB-lite"/>
    </source>
</evidence>
<evidence type="ECO:0000313" key="10">
    <source>
        <dbReference type="EMBL" id="AWK14467.1"/>
    </source>
</evidence>
<dbReference type="SUPFAM" id="SSF47729">
    <property type="entry name" value="IHF-like DNA-binding proteins"/>
    <property type="match status" value="1"/>
</dbReference>
<evidence type="ECO:0000256" key="2">
    <source>
        <dbReference type="ARBA" id="ARBA00018329"/>
    </source>
</evidence>
<evidence type="ECO:0000256" key="6">
    <source>
        <dbReference type="ARBA" id="ARBA00023163"/>
    </source>
</evidence>
<keyword evidence="7" id="KW-0233">DNA recombination</keyword>